<dbReference type="Pfam" id="PF05140">
    <property type="entry name" value="ResB"/>
    <property type="match status" value="1"/>
</dbReference>
<evidence type="ECO:0000313" key="8">
    <source>
        <dbReference type="EMBL" id="TXL67885.1"/>
    </source>
</evidence>
<evidence type="ECO:0000256" key="1">
    <source>
        <dbReference type="ARBA" id="ARBA00004141"/>
    </source>
</evidence>
<dbReference type="OrthoDB" id="9770923at2"/>
<dbReference type="GO" id="GO:0016020">
    <property type="term" value="C:membrane"/>
    <property type="evidence" value="ECO:0007669"/>
    <property type="project" value="UniProtKB-SubCell"/>
</dbReference>
<reference evidence="8 9" key="1">
    <citation type="submission" date="2019-06" db="EMBL/GenBank/DDBJ databases">
        <title>Cerasibacillus sp. nov., isolated from maize field.</title>
        <authorList>
            <person name="Lin S.-Y."/>
            <person name="Tsai C.-F."/>
            <person name="Young C.-C."/>
        </authorList>
    </citation>
    <scope>NUCLEOTIDE SEQUENCE [LARGE SCALE GENOMIC DNA]</scope>
    <source>
        <strain evidence="8 9">CC-CFT480</strain>
    </source>
</reference>
<protein>
    <submittedName>
        <fullName evidence="8">Cytochrome C biogenesis protein</fullName>
    </submittedName>
</protein>
<feature type="transmembrane region" description="Helical" evidence="6">
    <location>
        <begin position="220"/>
        <end position="238"/>
    </location>
</feature>
<evidence type="ECO:0000256" key="4">
    <source>
        <dbReference type="ARBA" id="ARBA00022989"/>
    </source>
</evidence>
<keyword evidence="9" id="KW-1185">Reference proteome</keyword>
<dbReference type="RefSeq" id="WP_147665622.1">
    <property type="nucleotide sequence ID" value="NZ_VDUW01000001.1"/>
</dbReference>
<comment type="subcellular location">
    <subcellularLocation>
        <location evidence="1">Membrane</location>
        <topology evidence="1">Multi-pass membrane protein</topology>
    </subcellularLocation>
</comment>
<keyword evidence="2 6" id="KW-0812">Transmembrane</keyword>
<dbReference type="GO" id="GO:0017004">
    <property type="term" value="P:cytochrome complex assembly"/>
    <property type="evidence" value="ECO:0007669"/>
    <property type="project" value="UniProtKB-KW"/>
</dbReference>
<evidence type="ECO:0000313" key="9">
    <source>
        <dbReference type="Proteomes" id="UP000321574"/>
    </source>
</evidence>
<evidence type="ECO:0000256" key="3">
    <source>
        <dbReference type="ARBA" id="ARBA00022748"/>
    </source>
</evidence>
<keyword evidence="5 6" id="KW-0472">Membrane</keyword>
<sequence length="556" mass="64161">MEKIKCECGHVNPLGTVLCEACGKPIEGNQHIDGNENKKLLNMRYEGSARRSKTYTSSFIDKIWTFFSSVKVGVWLIVIALIASALGTIYPQEQYIPAEAISRDPAVFYEATYGTTGKLYYQLGFHDLYGSWWYMILLALIGVSLVICSLDRFIPLYRALKKQRAKRHETFIRRQRYFSETEQVSEDEITKVKNRLRKQRYKISEENGHILAEKGRFSRWGPYVNHIGLIIILIAALLRQTPLLFLDEYVWVREGQQTVIPGTKGEYYIENKEFILEIYDESDGEIYKDALEMQGEAVAKNYQTNAIIYKKKEESVVGAEPELEVIKEAEIKMNNPLKFDGYTLYQAGYQLDEFDTMSFKVHQTDDTDKESLGTFTVDLTKPDQTYELDNGLRVQIDQYYPDYELDKGEPRSKTKFPRNPAFVFLIYPPEENKPEVSFVGIGRNIDPTNENQYKLGIADFSMRDVSGLTVRKDYTLPLFIIGAAIFMIGVIQGMYWQHRRVWIHPKGKNVLLAAHTNKNWHGLKQNIEKAITDTKINLVEDQQELEEEVKKKGGKS</sequence>
<evidence type="ECO:0000256" key="6">
    <source>
        <dbReference type="SAM" id="Phobius"/>
    </source>
</evidence>
<accession>A0A5C8P2P2</accession>
<evidence type="ECO:0000256" key="2">
    <source>
        <dbReference type="ARBA" id="ARBA00022692"/>
    </source>
</evidence>
<feature type="transmembrane region" description="Helical" evidence="6">
    <location>
        <begin position="72"/>
        <end position="90"/>
    </location>
</feature>
<dbReference type="EMBL" id="VDUW01000001">
    <property type="protein sequence ID" value="TXL67885.1"/>
    <property type="molecule type" value="Genomic_DNA"/>
</dbReference>
<gene>
    <name evidence="8" type="ORF">FHP05_02360</name>
</gene>
<feature type="domain" description="ResB-like" evidence="7">
    <location>
        <begin position="70"/>
        <end position="527"/>
    </location>
</feature>
<dbReference type="InterPro" id="IPR023494">
    <property type="entry name" value="Cyt_c_bgen_Ccs1/CcsB/ResB"/>
</dbReference>
<evidence type="ECO:0000259" key="7">
    <source>
        <dbReference type="Pfam" id="PF05140"/>
    </source>
</evidence>
<keyword evidence="4 6" id="KW-1133">Transmembrane helix</keyword>
<organism evidence="8 9">
    <name type="scientific">Cerasibacillus terrae</name>
    <dbReference type="NCBI Taxonomy" id="2498845"/>
    <lineage>
        <taxon>Bacteria</taxon>
        <taxon>Bacillati</taxon>
        <taxon>Bacillota</taxon>
        <taxon>Bacilli</taxon>
        <taxon>Bacillales</taxon>
        <taxon>Bacillaceae</taxon>
        <taxon>Cerasibacillus</taxon>
    </lineage>
</organism>
<dbReference type="PANTHER" id="PTHR31566:SF0">
    <property type="entry name" value="CYTOCHROME C BIOGENESIS PROTEIN CCS1, CHLOROPLASTIC"/>
    <property type="match status" value="1"/>
</dbReference>
<proteinExistence type="predicted"/>
<comment type="caution">
    <text evidence="8">The sequence shown here is derived from an EMBL/GenBank/DDBJ whole genome shotgun (WGS) entry which is preliminary data.</text>
</comment>
<dbReference type="Proteomes" id="UP000321574">
    <property type="component" value="Unassembled WGS sequence"/>
</dbReference>
<evidence type="ECO:0000256" key="5">
    <source>
        <dbReference type="ARBA" id="ARBA00023136"/>
    </source>
</evidence>
<feature type="transmembrane region" description="Helical" evidence="6">
    <location>
        <begin position="132"/>
        <end position="154"/>
    </location>
</feature>
<dbReference type="AlphaFoldDB" id="A0A5C8P2P2"/>
<feature type="transmembrane region" description="Helical" evidence="6">
    <location>
        <begin position="474"/>
        <end position="496"/>
    </location>
</feature>
<dbReference type="PANTHER" id="PTHR31566">
    <property type="entry name" value="CYTOCHROME C BIOGENESIS PROTEIN CCS1, CHLOROPLASTIC"/>
    <property type="match status" value="1"/>
</dbReference>
<dbReference type="InterPro" id="IPR007816">
    <property type="entry name" value="ResB-like_domain"/>
</dbReference>
<name>A0A5C8P2P2_9BACI</name>
<keyword evidence="3" id="KW-0201">Cytochrome c-type biogenesis</keyword>